<protein>
    <submittedName>
        <fullName evidence="8">ABC transporter permease</fullName>
    </submittedName>
</protein>
<evidence type="ECO:0000313" key="8">
    <source>
        <dbReference type="EMBL" id="RMI09248.1"/>
    </source>
</evidence>
<feature type="domain" description="ABC-2 type transporter transmembrane" evidence="7">
    <location>
        <begin position="44"/>
        <end position="361"/>
    </location>
</feature>
<accession>A0A3M2JG04</accession>
<evidence type="ECO:0000256" key="5">
    <source>
        <dbReference type="SAM" id="MobiDB-lite"/>
    </source>
</evidence>
<dbReference type="Proteomes" id="UP000269289">
    <property type="component" value="Unassembled WGS sequence"/>
</dbReference>
<comment type="caution">
    <text evidence="8">The sequence shown here is derived from an EMBL/GenBank/DDBJ whole genome shotgun (WGS) entry which is preliminary data.</text>
</comment>
<proteinExistence type="predicted"/>
<feature type="transmembrane region" description="Helical" evidence="6">
    <location>
        <begin position="255"/>
        <end position="277"/>
    </location>
</feature>
<feature type="transmembrane region" description="Helical" evidence="6">
    <location>
        <begin position="343"/>
        <end position="364"/>
    </location>
</feature>
<feature type="transmembrane region" description="Helical" evidence="6">
    <location>
        <begin position="45"/>
        <end position="67"/>
    </location>
</feature>
<keyword evidence="4 6" id="KW-0472">Membrane</keyword>
<dbReference type="GO" id="GO:0140359">
    <property type="term" value="F:ABC-type transporter activity"/>
    <property type="evidence" value="ECO:0007669"/>
    <property type="project" value="InterPro"/>
</dbReference>
<evidence type="ECO:0000256" key="1">
    <source>
        <dbReference type="ARBA" id="ARBA00004141"/>
    </source>
</evidence>
<sequence length="385" mass="40062">MSRRTPMLPTTPSSTTSTRPAIPGTAQATLMVAEREIFSQLRTKSFIVSTIVMLALVLGGIILSSVLGDRIGGGDTQVAVVPETAAVIADVEGLEAVEAADADAARALVESEEVSAALLPDTSADNPLGVVVVGLDSAPDSVLSALAVTPPVELLEEADTSEGVRYLVSLLFGAVFLFAASSFGGQIAQNTVQEKQSRIVEILLSTVPPRALLAGKILGNTVLAVGQIAAIAAVAVLGLVLTGQDELLGLVGAPVAWFVLFFLVGFILLAALFASAASLVSRIEDTGSVLMPVIMLVMIPYFAVIFFNDNDLVLTIMSYVPFSAAVGMPVRLFLGTAEWWEPLLSLVILAGSALLVTAIGARIYSRSVLRTGRRVTLSEALSKAS</sequence>
<reference evidence="8 9" key="1">
    <citation type="submission" date="2018-10" db="EMBL/GenBank/DDBJ databases">
        <title>Isolation, diversity and antifungal activity of actinobacteria from wheat.</title>
        <authorList>
            <person name="Han C."/>
        </authorList>
    </citation>
    <scope>NUCLEOTIDE SEQUENCE [LARGE SCALE GENOMIC DNA]</scope>
    <source>
        <strain evidence="8 9">NEAU-YY56</strain>
    </source>
</reference>
<feature type="compositionally biased region" description="Low complexity" evidence="5">
    <location>
        <begin position="1"/>
        <end position="20"/>
    </location>
</feature>
<evidence type="ECO:0000256" key="6">
    <source>
        <dbReference type="SAM" id="Phobius"/>
    </source>
</evidence>
<dbReference type="GO" id="GO:0016020">
    <property type="term" value="C:membrane"/>
    <property type="evidence" value="ECO:0007669"/>
    <property type="project" value="UniProtKB-SubCell"/>
</dbReference>
<evidence type="ECO:0000256" key="2">
    <source>
        <dbReference type="ARBA" id="ARBA00022692"/>
    </source>
</evidence>
<dbReference type="InterPro" id="IPR013525">
    <property type="entry name" value="ABC2_TM"/>
</dbReference>
<feature type="transmembrane region" description="Helical" evidence="6">
    <location>
        <begin position="217"/>
        <end position="243"/>
    </location>
</feature>
<organism evidence="8 9">
    <name type="scientific">Cellulomonas triticagri</name>
    <dbReference type="NCBI Taxonomy" id="2483352"/>
    <lineage>
        <taxon>Bacteria</taxon>
        <taxon>Bacillati</taxon>
        <taxon>Actinomycetota</taxon>
        <taxon>Actinomycetes</taxon>
        <taxon>Micrococcales</taxon>
        <taxon>Cellulomonadaceae</taxon>
        <taxon>Cellulomonas</taxon>
    </lineage>
</organism>
<name>A0A3M2JG04_9CELL</name>
<dbReference type="Pfam" id="PF12698">
    <property type="entry name" value="ABC2_membrane_3"/>
    <property type="match status" value="1"/>
</dbReference>
<keyword evidence="3 6" id="KW-1133">Transmembrane helix</keyword>
<evidence type="ECO:0000256" key="3">
    <source>
        <dbReference type="ARBA" id="ARBA00022989"/>
    </source>
</evidence>
<comment type="subcellular location">
    <subcellularLocation>
        <location evidence="1">Membrane</location>
        <topology evidence="1">Multi-pass membrane protein</topology>
    </subcellularLocation>
</comment>
<evidence type="ECO:0000313" key="9">
    <source>
        <dbReference type="Proteomes" id="UP000269289"/>
    </source>
</evidence>
<feature type="region of interest" description="Disordered" evidence="5">
    <location>
        <begin position="1"/>
        <end position="22"/>
    </location>
</feature>
<dbReference type="RefSeq" id="WP_122149487.1">
    <property type="nucleotide sequence ID" value="NZ_RFFI01000055.1"/>
</dbReference>
<evidence type="ECO:0000259" key="7">
    <source>
        <dbReference type="Pfam" id="PF12698"/>
    </source>
</evidence>
<gene>
    <name evidence="8" type="ORF">EBM89_11085</name>
</gene>
<keyword evidence="2 6" id="KW-0812">Transmembrane</keyword>
<evidence type="ECO:0000256" key="4">
    <source>
        <dbReference type="ARBA" id="ARBA00023136"/>
    </source>
</evidence>
<dbReference type="AlphaFoldDB" id="A0A3M2JG04"/>
<feature type="transmembrane region" description="Helical" evidence="6">
    <location>
        <begin position="289"/>
        <end position="307"/>
    </location>
</feature>
<dbReference type="OrthoDB" id="3268959at2"/>
<dbReference type="EMBL" id="RFFI01000055">
    <property type="protein sequence ID" value="RMI09248.1"/>
    <property type="molecule type" value="Genomic_DNA"/>
</dbReference>
<feature type="transmembrane region" description="Helical" evidence="6">
    <location>
        <begin position="166"/>
        <end position="188"/>
    </location>
</feature>
<keyword evidence="9" id="KW-1185">Reference proteome</keyword>